<gene>
    <name evidence="1" type="ORF">HUG17_2635</name>
</gene>
<dbReference type="PANTHER" id="PTHR33964">
    <property type="entry name" value="RE45066P-RELATED"/>
    <property type="match status" value="1"/>
</dbReference>
<evidence type="ECO:0000313" key="1">
    <source>
        <dbReference type="EMBL" id="KAH7638602.1"/>
    </source>
</evidence>
<sequence length="200" mass="23568">MTIGQRIWPESYQDSKKFCIESRRLHDKINQYKNRCSIGTAKQFTSVIIYSIQRAHKTYCPKQANKKVINFFKAQSCTNRVMNQTTKCLNHYIDQLQAIIRAPIVKQIPHVCCQYFEMLKCFDKEYEKIPNCSESAEIFNNFVRQIFDDIVNLSCQDYNESTDRCEHLGQPPSLLLTKKKHFKSFILPLIDIWNQVDGQK</sequence>
<dbReference type="EMBL" id="SDOV01000007">
    <property type="protein sequence ID" value="KAH7638602.1"/>
    <property type="molecule type" value="Genomic_DNA"/>
</dbReference>
<comment type="caution">
    <text evidence="1">The sequence shown here is derived from an EMBL/GenBank/DDBJ whole genome shotgun (WGS) entry which is preliminary data.</text>
</comment>
<dbReference type="Proteomes" id="UP000828236">
    <property type="component" value="Unassembled WGS sequence"/>
</dbReference>
<reference evidence="1" key="1">
    <citation type="submission" date="2020-06" db="EMBL/GenBank/DDBJ databases">
        <authorList>
            <person name="Ji K."/>
            <person name="Li J."/>
        </authorList>
    </citation>
    <scope>NUCLEOTIDE SEQUENCE</scope>
    <source>
        <strain evidence="1">JKM2019</strain>
        <tissue evidence="1">Whole body</tissue>
    </source>
</reference>
<proteinExistence type="predicted"/>
<accession>A0A9D4SE14</accession>
<dbReference type="AlphaFoldDB" id="A0A9D4SE14"/>
<reference evidence="1" key="2">
    <citation type="journal article" date="2021" name="World Allergy Organ. J.">
        <title>Chromosome-level assembly of Dermatophagoides farinae genome and transcriptome reveals two novel allergens Der f 37 and Der f 39.</title>
        <authorList>
            <person name="Chen J."/>
            <person name="Cai Z."/>
            <person name="Fan D."/>
            <person name="Hu J."/>
            <person name="Hou Y."/>
            <person name="He Y."/>
            <person name="Zhang Z."/>
            <person name="Zhao Z."/>
            <person name="Gao P."/>
            <person name="Hu W."/>
            <person name="Sun J."/>
            <person name="Li J."/>
            <person name="Ji K."/>
        </authorList>
    </citation>
    <scope>NUCLEOTIDE SEQUENCE</scope>
    <source>
        <strain evidence="1">JKM2019</strain>
    </source>
</reference>
<protein>
    <submittedName>
        <fullName evidence="1">Uncharacterized protein</fullName>
    </submittedName>
</protein>
<name>A0A9D4SE14_DERFA</name>
<dbReference type="PANTHER" id="PTHR33964:SF1">
    <property type="entry name" value="RE45066P"/>
    <property type="match status" value="1"/>
</dbReference>
<organism evidence="1">
    <name type="scientific">Dermatophagoides farinae</name>
    <name type="common">American house dust mite</name>
    <dbReference type="NCBI Taxonomy" id="6954"/>
    <lineage>
        <taxon>Eukaryota</taxon>
        <taxon>Metazoa</taxon>
        <taxon>Ecdysozoa</taxon>
        <taxon>Arthropoda</taxon>
        <taxon>Chelicerata</taxon>
        <taxon>Arachnida</taxon>
        <taxon>Acari</taxon>
        <taxon>Acariformes</taxon>
        <taxon>Sarcoptiformes</taxon>
        <taxon>Astigmata</taxon>
        <taxon>Psoroptidia</taxon>
        <taxon>Analgoidea</taxon>
        <taxon>Pyroglyphidae</taxon>
        <taxon>Dermatophagoidinae</taxon>
        <taxon>Dermatophagoides</taxon>
    </lineage>
</organism>